<dbReference type="SUPFAM" id="SSF49899">
    <property type="entry name" value="Concanavalin A-like lectins/glucanases"/>
    <property type="match status" value="13"/>
</dbReference>
<dbReference type="CDD" id="cd06263">
    <property type="entry name" value="MAM"/>
    <property type="match status" value="13"/>
</dbReference>
<feature type="disulfide bond" evidence="5">
    <location>
        <begin position="550"/>
        <end position="568"/>
    </location>
</feature>
<feature type="disulfide bond" evidence="5">
    <location>
        <begin position="1796"/>
        <end position="1814"/>
    </location>
</feature>
<dbReference type="PANTHER" id="PTHR23282:SF101">
    <property type="entry name" value="MAM DOMAIN-CONTAINING PROTEIN"/>
    <property type="match status" value="1"/>
</dbReference>
<feature type="domain" description="MAM" evidence="7">
    <location>
        <begin position="1011"/>
        <end position="1172"/>
    </location>
</feature>
<feature type="disulfide bond" evidence="5">
    <location>
        <begin position="2038"/>
        <end position="2053"/>
    </location>
</feature>
<dbReference type="InterPro" id="IPR000998">
    <property type="entry name" value="MAM_dom"/>
</dbReference>
<keyword evidence="3" id="KW-0677">Repeat</keyword>
<feature type="disulfide bond" evidence="5">
    <location>
        <begin position="1374"/>
        <end position="1392"/>
    </location>
</feature>
<evidence type="ECO:0000256" key="1">
    <source>
        <dbReference type="ARBA" id="ARBA00004613"/>
    </source>
</evidence>
<feature type="disulfide bond" evidence="5">
    <location>
        <begin position="2228"/>
        <end position="2240"/>
    </location>
</feature>
<sequence>MYVEASKGNSWDLARFESTWLQQSASTCVVSFWYHMYGNGIGTLYGYIKVGQIYTRLFEEWGNKGNKWIQGKLYVGRHSGPFKVIFEAERSYSVFGDIAIDDVSFENCTLPPVVSNCKRGQHRCARGSCIDPGRLCDYTDDCGDNSDEVNCYSYNYRCTFERSLCRWNQLSDDDFDWTRNQGSTGSYGTGPMFDHTLGSSAGSYLYSEASWPRKKGDKARLASGFISALPQGDTSCKLRFYFHMFGPAIGSLNIYTRPCNGCAETLVYTRSGNVGNFWDRAEVSLPSTVPFQVVIESVRGTGYQGDISIDDLSMTQFCRSYNGPIPTAPPPTTAAPTVPVCPGFRFKCSNGPCIDWGYVCDYRDDCGDGSDEVNCGPCDFESGLCNWKDTSLGAYQWSRNKGSTVATGTGPSIDHTCGNASCYYAYVHSGAGSFFDDAILQSPNMTKTGAGCIVRFYYHMYLKSGSAWTGSLYLKLSYKGSTSNIFEVSSSKGDKWQMAEVGLGHLDKDFSLQFTASKFVQAADMAVDDITFPGCALAPIRACISGEYRCTRGSCVKPNQICDFSDDCGDESDELPSTCATYKERCNFERDLCSWTQDTDDIFDWTRQSGGTTSWLTGPGRDHTTGTTKGFYVYIETSSPRKANETARLSSVVFRPSGPNDSCYLRFWYHMFGQDVDSLNINFRTSVTGPLKGIWNLTGEQGDIWRRAEILLVSAVNFQVVIEGTSGPGYQGDIALDDISFTPNCRPDTTATISPDPPTGTPPTGCDVGQFRCSNGQCISSRKVCNFRADCRDKSDEVSCPTKCDFQKDFCKWTNAQAGDHYDWIRNKGPTPSKLTGPSADHTLNTSAGYYIYTEVTNRTGFRADAHLVSPFFRQAGKTCKFKFWYHMFGPNIGYLQVYYRRNSRDQRLFNIYGNQNNQWKQGSVDVPRCANDFQMVFMAKHYSGGSLGDIALDDISFENCAQPLPPSSCRGSNAFRCDSGHCIDQSVKCDFEPDCCDSSEEKNSTCVNYNRCNFEGGLCDYMQLANDTFNWRRQSGRTGSYGTGPTYDHTTKSPLGYYMYIEASSPRKKGDNAMIGSAVFKPTSSACLVRFFYHMYGSHIGTLNIYTRTSTTGAMNRVWTLSGDQGDQWIRGNATINVNQNFQVIFEAVVGTSYKGDIAIDDITFTPQCVVGGSIPGLPTPSPTPTSAPVFKCAKDQYCGSPCDFTKDMCNWSNSNLDNFDWTRHRGCTASISTGPCTDADKNPSGYYLYIETSTGIVGSKAVLVSPQYQQAYSNCKLKFSYHMYGSTVGSLAVFLNDGTSRTRMMMLIGNQGNQWFQTVVSIGRRKTPFTIEFEAMRGVSWNGDIAIDSISLLSCDKPTQCKGSLPSDTQRCTNGACVKKNLLCDFSDDCGDNSDETSCSNYLARCDFEKDTCSWIQQSDDDFDWSRRKGPTPSLSTGPARDHTFGTLAGYYMYIETSGKKFGDRAKLGSPNLKGQCTLRMWYHMYGVHVNDLVVYMRNTSDGPLQRVGNLSGNLGDNWIRTELKMSNGNQPYQIVIEAVRGNGYRGDIAIDDLSIAMKPSCQLYGGSLPAVGSTVSPVTTAYPNNCQSNQFGCVSDGKCLQLGQVCDFNKDCADGSDERNCPTKCTFESNQCGWVNTDKDNFDWKRKQGRTPSYGTGPSVDHTTGTNQGYYMYIETSYGTVRDRARMLSPVFKKAHSNCKMTFWYHMYGSSIGSLNVYLNISNKLTLWWRKFGNKGNQWLQGTMGIGKQMQAFQILFEATRGRTYSGDIALDDIQFVDCALPPVTSSCSEFACTRKSCVKQDYVCDYNDDCGDNSDEKACGTYTTRCDFSQGPCDWTQSTEDDFDWLRRRGATASWNTGPPSDHTTQTGYYMYIETSWPRKYGDKAWMVSRNFQALIPGSNPCKLRFFYHMYGDSAEKFSLYIRTTRNGTNMQKMWRKVGSQGAVWNRAVVTLTSDKNFQVIFEGMRGDSYTGDIGLDDVSFTTDCKPYGGDLPDAPSPTPTPSGGPTQSHQCSSAEFNCAKQGPAACIRSTQVCDFQNDCQDGSDEGNCAKTRCTFDSGDLCNWYVDNPTRKRRDVAYTWLAQQGATGTALTGPTIDHTTGTTAGWYIYAESSGGSNGDRALLSTTRIGQTGPQCVLSFWYHMYGQSVGTLSVKLSFLDGTQPVIWTKSGDQGNSWLQSRLVIGSRQLLKVIFEAKRGSGYKGDIALDDIEFMKCQPLDTTKKCTVDEFQCAQGGCIPKTSLCDFSADCMAGDVSDEATCSAYKSGQCDFEHGLCLYSQSSDDKFDWTTSTDGTFSYGTGPSSDHTTQTNKGRYMYIETSWPRRPGDNARLNSPILRSTSSNCYLRFYYHMKGSHIGSLLVRTRTSYYVGGLSNPILNITGPQGDFWYRGLVQAPYSQNDYQFVIEGVRGNGYQGDIAIDDVSLTPGCQICKDCTMPGQPTPTPFGFHSRPTGTSCGAQQYVCKNLKCVDKAQICNFKNDCGDNSDEIPCGSDCTFEDDCWRGWRQSTGTDNFNWRRKNGQTPSVGTGPTNDHTLGTAQGYYMYIETSRGNLGDKAELTSFRYFASSPNCKMTIWYHMYGSGIGVFEVKVKKSDGTYDYKYTLRGNQGNAWKKADIDIGVYRNFVIIIQATRGSSWQGDIAIDDISFSNCFSDVTRNCTQNEVKCKDSGHCVTEQRVCDHVKDCKDGTDESQSCVPVEKPVATLKSTGVAGSTTGVTTLIGFVKVRSERLEQVQKETTPLGVVGSCT</sequence>
<feature type="disulfide bond" evidence="5">
    <location>
        <begin position="785"/>
        <end position="800"/>
    </location>
</feature>
<organism evidence="8 9">
    <name type="scientific">Pocillopora meandrina</name>
    <dbReference type="NCBI Taxonomy" id="46732"/>
    <lineage>
        <taxon>Eukaryota</taxon>
        <taxon>Metazoa</taxon>
        <taxon>Cnidaria</taxon>
        <taxon>Anthozoa</taxon>
        <taxon>Hexacorallia</taxon>
        <taxon>Scleractinia</taxon>
        <taxon>Astrocoeniina</taxon>
        <taxon>Pocilloporidae</taxon>
        <taxon>Pocillopora</taxon>
    </lineage>
</organism>
<feature type="domain" description="MAM" evidence="7">
    <location>
        <begin position="376"/>
        <end position="537"/>
    </location>
</feature>
<dbReference type="SMART" id="SM00137">
    <property type="entry name" value="MAM"/>
    <property type="match status" value="12"/>
</dbReference>
<dbReference type="PROSITE" id="PS50068">
    <property type="entry name" value="LDLRA_2"/>
    <property type="match status" value="12"/>
</dbReference>
<dbReference type="PANTHER" id="PTHR23282">
    <property type="entry name" value="APICAL ENDOSOMAL GLYCOPROTEIN PRECURSOR"/>
    <property type="match status" value="1"/>
</dbReference>
<feature type="disulfide bond" evidence="5">
    <location>
        <begin position="1808"/>
        <end position="1823"/>
    </location>
</feature>
<evidence type="ECO:0000259" key="7">
    <source>
        <dbReference type="PROSITE" id="PS50060"/>
    </source>
</evidence>
<feature type="disulfide bond" evidence="5">
    <location>
        <begin position="543"/>
        <end position="555"/>
    </location>
</feature>
<dbReference type="PRINTS" id="PR00261">
    <property type="entry name" value="LDLRECEPTOR"/>
</dbReference>
<proteinExistence type="predicted"/>
<accession>A0AAU9WLJ4</accession>
<dbReference type="InterPro" id="IPR013320">
    <property type="entry name" value="ConA-like_dom_sf"/>
</dbReference>
<feature type="disulfide bond" evidence="5">
    <location>
        <begin position="978"/>
        <end position="996"/>
    </location>
</feature>
<dbReference type="PRINTS" id="PR00020">
    <property type="entry name" value="MAMDOMAIN"/>
</dbReference>
<dbReference type="GO" id="GO:0016020">
    <property type="term" value="C:membrane"/>
    <property type="evidence" value="ECO:0007669"/>
    <property type="project" value="InterPro"/>
</dbReference>
<evidence type="ECO:0000256" key="3">
    <source>
        <dbReference type="ARBA" id="ARBA00022737"/>
    </source>
</evidence>
<feature type="domain" description="MAM" evidence="7">
    <location>
        <begin position="2270"/>
        <end position="2437"/>
    </location>
</feature>
<feature type="region of interest" description="Disordered" evidence="6">
    <location>
        <begin position="1994"/>
        <end position="2014"/>
    </location>
</feature>
<feature type="domain" description="MAM" evidence="7">
    <location>
        <begin position="1406"/>
        <end position="1566"/>
    </location>
</feature>
<comment type="caution">
    <text evidence="8">The sequence shown here is derived from an EMBL/GenBank/DDBJ whole genome shotgun (WGS) entry which is preliminary data.</text>
</comment>
<feature type="domain" description="MAM" evidence="7">
    <location>
        <begin position="584"/>
        <end position="747"/>
    </location>
</feature>
<feature type="domain" description="MAM" evidence="7">
    <location>
        <begin position="1626"/>
        <end position="1784"/>
    </location>
</feature>
<dbReference type="Gene3D" id="2.40.128.620">
    <property type="match status" value="1"/>
</dbReference>
<dbReference type="InterPro" id="IPR002172">
    <property type="entry name" value="LDrepeatLR_classA_rpt"/>
</dbReference>
<feature type="disulfide bond" evidence="5">
    <location>
        <begin position="360"/>
        <end position="375"/>
    </location>
</feature>
<feature type="disulfide bond" evidence="5">
    <location>
        <begin position="1386"/>
        <end position="1401"/>
    </location>
</feature>
<keyword evidence="9" id="KW-1185">Reference proteome</keyword>
<feature type="domain" description="MAM" evidence="7">
    <location>
        <begin position="156"/>
        <end position="320"/>
    </location>
</feature>
<dbReference type="InterPro" id="IPR023415">
    <property type="entry name" value="LDLR_class-A_CS"/>
</dbReference>
<dbReference type="EMBL" id="CALNXJ010000016">
    <property type="protein sequence ID" value="CAH3118155.1"/>
    <property type="molecule type" value="Genomic_DNA"/>
</dbReference>
<evidence type="ECO:0000313" key="8">
    <source>
        <dbReference type="EMBL" id="CAH3118155.1"/>
    </source>
</evidence>
<feature type="disulfide bond" evidence="5">
    <location>
        <begin position="1609"/>
        <end position="1624"/>
    </location>
</feature>
<feature type="domain" description="MAM" evidence="7">
    <location>
        <begin position="1202"/>
        <end position="1359"/>
    </location>
</feature>
<keyword evidence="2" id="KW-0964">Secreted</keyword>
<dbReference type="SUPFAM" id="SSF57424">
    <property type="entry name" value="LDL receptor-like module"/>
    <property type="match status" value="12"/>
</dbReference>
<evidence type="ECO:0000313" key="9">
    <source>
        <dbReference type="Proteomes" id="UP001159428"/>
    </source>
</evidence>
<protein>
    <recommendedName>
        <fullName evidence="7">MAM domain-containing protein</fullName>
    </recommendedName>
</protein>
<dbReference type="Pfam" id="PF00057">
    <property type="entry name" value="Ldl_recept_a"/>
    <property type="match status" value="9"/>
</dbReference>
<feature type="disulfide bond" evidence="5">
    <location>
        <begin position="773"/>
        <end position="791"/>
    </location>
</feature>
<feature type="domain" description="MAM" evidence="7">
    <location>
        <begin position="2496"/>
        <end position="2656"/>
    </location>
</feature>
<feature type="disulfide bond" evidence="5">
    <location>
        <begin position="2479"/>
        <end position="2494"/>
    </location>
</feature>
<name>A0AAU9WLJ4_9CNID</name>
<evidence type="ECO:0000256" key="2">
    <source>
        <dbReference type="ARBA" id="ARBA00022525"/>
    </source>
</evidence>
<feature type="disulfide bond" evidence="5">
    <location>
        <begin position="766"/>
        <end position="778"/>
    </location>
</feature>
<dbReference type="InterPro" id="IPR051560">
    <property type="entry name" value="MAM_domain-containing"/>
</dbReference>
<dbReference type="Proteomes" id="UP001159428">
    <property type="component" value="Unassembled WGS sequence"/>
</dbReference>
<gene>
    <name evidence="8" type="ORF">PMEA_00007156</name>
</gene>
<feature type="disulfide bond" evidence="5">
    <location>
        <begin position="2467"/>
        <end position="2485"/>
    </location>
</feature>
<keyword evidence="4 5" id="KW-1015">Disulfide bond</keyword>
<feature type="disulfide bond" evidence="5">
    <location>
        <begin position="2235"/>
        <end position="2253"/>
    </location>
</feature>
<dbReference type="Gene3D" id="4.10.400.10">
    <property type="entry name" value="Low-density Lipoprotein Receptor"/>
    <property type="match status" value="11"/>
</dbReference>
<feature type="domain" description="MAM" evidence="7">
    <location>
        <begin position="2056"/>
        <end position="2221"/>
    </location>
</feature>
<feature type="domain" description="MAM" evidence="7">
    <location>
        <begin position="802"/>
        <end position="963"/>
    </location>
</feature>
<dbReference type="InterPro" id="IPR036055">
    <property type="entry name" value="LDL_receptor-like_sf"/>
</dbReference>
<feature type="disulfide bond" evidence="5">
    <location>
        <begin position="124"/>
        <end position="142"/>
    </location>
</feature>
<feature type="domain" description="MAM" evidence="7">
    <location>
        <begin position="1828"/>
        <end position="1991"/>
    </location>
</feature>
<evidence type="ECO:0000256" key="6">
    <source>
        <dbReference type="SAM" id="MobiDB-lite"/>
    </source>
</evidence>
<feature type="disulfide bond" evidence="5">
    <location>
        <begin position="348"/>
        <end position="366"/>
    </location>
</feature>
<evidence type="ECO:0000256" key="5">
    <source>
        <dbReference type="PROSITE-ProRule" id="PRU00124"/>
    </source>
</evidence>
<dbReference type="SMART" id="SM00192">
    <property type="entry name" value="LDLa"/>
    <property type="match status" value="12"/>
</dbReference>
<comment type="subcellular location">
    <subcellularLocation>
        <location evidence="1">Secreted</location>
    </subcellularLocation>
</comment>
<comment type="caution">
    <text evidence="5">Lacks conserved residue(s) required for the propagation of feature annotation.</text>
</comment>
<feature type="disulfide bond" evidence="5">
    <location>
        <begin position="117"/>
        <end position="129"/>
    </location>
</feature>
<dbReference type="FunFam" id="2.60.120.200:FF:000182">
    <property type="entry name" value="MAM and LDL-receptor class A domain-containing protein 1"/>
    <property type="match status" value="4"/>
</dbReference>
<feature type="disulfide bond" evidence="5">
    <location>
        <begin position="2460"/>
        <end position="2472"/>
    </location>
</feature>
<dbReference type="GO" id="GO:0005576">
    <property type="term" value="C:extracellular region"/>
    <property type="evidence" value="ECO:0007669"/>
    <property type="project" value="UniProtKB-SubCell"/>
</dbReference>
<dbReference type="Pfam" id="PF00629">
    <property type="entry name" value="MAM"/>
    <property type="match status" value="13"/>
</dbReference>
<evidence type="ECO:0000256" key="4">
    <source>
        <dbReference type="ARBA" id="ARBA00023157"/>
    </source>
</evidence>
<dbReference type="CDD" id="cd00112">
    <property type="entry name" value="LDLa"/>
    <property type="match status" value="12"/>
</dbReference>
<feature type="disulfide bond" evidence="5">
    <location>
        <begin position="136"/>
        <end position="151"/>
    </location>
</feature>
<dbReference type="PROSITE" id="PS50060">
    <property type="entry name" value="MAM_2"/>
    <property type="match status" value="13"/>
</dbReference>
<dbReference type="Gene3D" id="2.60.120.200">
    <property type="match status" value="13"/>
</dbReference>
<feature type="domain" description="MAM" evidence="7">
    <location>
        <begin position="1"/>
        <end position="110"/>
    </location>
</feature>
<reference evidence="8 9" key="1">
    <citation type="submission" date="2022-05" db="EMBL/GenBank/DDBJ databases">
        <authorList>
            <consortium name="Genoscope - CEA"/>
            <person name="William W."/>
        </authorList>
    </citation>
    <scope>NUCLEOTIDE SEQUENCE [LARGE SCALE GENOMIC DNA]</scope>
</reference>
<feature type="disulfide bond" evidence="5">
    <location>
        <begin position="341"/>
        <end position="353"/>
    </location>
</feature>
<dbReference type="PROSITE" id="PS01209">
    <property type="entry name" value="LDLRA_1"/>
    <property type="match status" value="10"/>
</dbReference>